<dbReference type="InterPro" id="IPR048539">
    <property type="entry name" value="CsoSCA_cat"/>
</dbReference>
<evidence type="ECO:0000259" key="1">
    <source>
        <dbReference type="Pfam" id="PF20686"/>
    </source>
</evidence>
<protein>
    <submittedName>
        <fullName evidence="2">Carboxysome Shell Carbonic Anhydrase</fullName>
    </submittedName>
</protein>
<dbReference type="InterPro" id="IPR036874">
    <property type="entry name" value="Carbonic_anhydrase_sf"/>
</dbReference>
<dbReference type="SUPFAM" id="SSF53056">
    <property type="entry name" value="beta-carbonic anhydrase, cab"/>
    <property type="match status" value="1"/>
</dbReference>
<accession>A0A1R3VZ81</accession>
<evidence type="ECO:0000313" key="2">
    <source>
        <dbReference type="EMBL" id="SIT70385.1"/>
    </source>
</evidence>
<proteinExistence type="predicted"/>
<reference evidence="2 3" key="1">
    <citation type="submission" date="2017-01" db="EMBL/GenBank/DDBJ databases">
        <authorList>
            <person name="Mah S.A."/>
            <person name="Swanson W.J."/>
            <person name="Moy G.W."/>
            <person name="Vacquier V.D."/>
        </authorList>
    </citation>
    <scope>NUCLEOTIDE SEQUENCE [LARGE SCALE GENOMIC DNA]</scope>
    <source>
        <strain evidence="2 3">M9</strain>
    </source>
</reference>
<evidence type="ECO:0000313" key="3">
    <source>
        <dbReference type="Proteomes" id="UP000223759"/>
    </source>
</evidence>
<sequence>MNLKDLPIQQRVEWLLNEAQVYCERFSHPDLSAARRRYVQEHPSPILVTACIDGRVNLAHAMQSPPGLMKFLRNIGPQLTMKRMDFASHVDSHISAAAALGQGSLIMVTYHFSGSHTHLGCAAYGCDTELARQDCFQVAEHIRQTYVSHAFPVYPLVCGFDTDIEALLIHGADGQSLNLSDPELNADSLGVWLNRLHPHLPENLAQDFLPLLQGNVNHAAELRATERGIALEHCEWAICVGNGFEFIRTPNVAMVIGPYSPDMGKPVSTAARVVARNMQKGRIPEDGALLLSCCLYNDGLVEKATAEFRSRLSADLAENIIAHTEPELTRRLTRLSAIFNVEKRSLELLHP</sequence>
<gene>
    <name evidence="2" type="ORF">SAMN05216526_1302</name>
</gene>
<dbReference type="AlphaFoldDB" id="A0A1R3VZ81"/>
<dbReference type="STRING" id="233100.SAMN05216526_1302"/>
<feature type="domain" description="Carboxysome Shell Carbonic Anhydrase catalytic" evidence="1">
    <location>
        <begin position="103"/>
        <end position="176"/>
    </location>
</feature>
<name>A0A1R3VZ81_9GAMM</name>
<keyword evidence="3" id="KW-1185">Reference proteome</keyword>
<dbReference type="Gene3D" id="3.40.1050.10">
    <property type="entry name" value="Carbonic anhydrase"/>
    <property type="match status" value="1"/>
</dbReference>
<dbReference type="EMBL" id="FTPK01000002">
    <property type="protein sequence ID" value="SIT70385.1"/>
    <property type="molecule type" value="Genomic_DNA"/>
</dbReference>
<dbReference type="GO" id="GO:0004089">
    <property type="term" value="F:carbonate dehydratase activity"/>
    <property type="evidence" value="ECO:0007669"/>
    <property type="project" value="InterPro"/>
</dbReference>
<organism evidence="2 3">
    <name type="scientific">Ectothiorhodosinus mongolicus</name>
    <dbReference type="NCBI Taxonomy" id="233100"/>
    <lineage>
        <taxon>Bacteria</taxon>
        <taxon>Pseudomonadati</taxon>
        <taxon>Pseudomonadota</taxon>
        <taxon>Gammaproteobacteria</taxon>
        <taxon>Chromatiales</taxon>
        <taxon>Ectothiorhodospiraceae</taxon>
        <taxon>Ectothiorhodosinus</taxon>
    </lineage>
</organism>
<dbReference type="GO" id="GO:0008270">
    <property type="term" value="F:zinc ion binding"/>
    <property type="evidence" value="ECO:0007669"/>
    <property type="project" value="InterPro"/>
</dbReference>
<dbReference type="Proteomes" id="UP000223759">
    <property type="component" value="Unassembled WGS sequence"/>
</dbReference>
<dbReference type="Pfam" id="PF20686">
    <property type="entry name" value="CsoSCA_cat"/>
    <property type="match status" value="1"/>
</dbReference>